<dbReference type="GO" id="GO:0005886">
    <property type="term" value="C:plasma membrane"/>
    <property type="evidence" value="ECO:0007669"/>
    <property type="project" value="UniProtKB-SubCell"/>
</dbReference>
<protein>
    <recommendedName>
        <fullName evidence="7">Small-conductance mechanosensitive channel</fullName>
    </recommendedName>
</protein>
<evidence type="ECO:0000259" key="8">
    <source>
        <dbReference type="Pfam" id="PF00924"/>
    </source>
</evidence>
<keyword evidence="12" id="KW-1185">Reference proteome</keyword>
<proteinExistence type="inferred from homology"/>
<organism evidence="11 12">
    <name type="scientific">Pseudoalteromonas amylolytica</name>
    <dbReference type="NCBI Taxonomy" id="1859457"/>
    <lineage>
        <taxon>Bacteria</taxon>
        <taxon>Pseudomonadati</taxon>
        <taxon>Pseudomonadota</taxon>
        <taxon>Gammaproteobacteria</taxon>
        <taxon>Alteromonadales</taxon>
        <taxon>Pseudoalteromonadaceae</taxon>
        <taxon>Pseudoalteromonas</taxon>
    </lineage>
</organism>
<keyword evidence="7" id="KW-0813">Transport</keyword>
<keyword evidence="5 7" id="KW-1133">Transmembrane helix</keyword>
<dbReference type="PANTHER" id="PTHR30221:SF1">
    <property type="entry name" value="SMALL-CONDUCTANCE MECHANOSENSITIVE CHANNEL"/>
    <property type="match status" value="1"/>
</dbReference>
<feature type="transmembrane region" description="Helical" evidence="7">
    <location>
        <begin position="31"/>
        <end position="53"/>
    </location>
</feature>
<dbReference type="InterPro" id="IPR011014">
    <property type="entry name" value="MscS_channel_TM-2"/>
</dbReference>
<evidence type="ECO:0000259" key="9">
    <source>
        <dbReference type="Pfam" id="PF21082"/>
    </source>
</evidence>
<dbReference type="SUPFAM" id="SSF50182">
    <property type="entry name" value="Sm-like ribonucleoproteins"/>
    <property type="match status" value="1"/>
</dbReference>
<comment type="caution">
    <text evidence="11">The sequence shown here is derived from an EMBL/GenBank/DDBJ whole genome shotgun (WGS) entry which is preliminary data.</text>
</comment>
<dbReference type="Gene3D" id="2.30.30.60">
    <property type="match status" value="1"/>
</dbReference>
<dbReference type="EMBL" id="MKJU01000030">
    <property type="protein sequence ID" value="OHU88687.1"/>
    <property type="molecule type" value="Genomic_DNA"/>
</dbReference>
<keyword evidence="4 7" id="KW-0812">Transmembrane</keyword>
<keyword evidence="7" id="KW-0407">Ion channel</keyword>
<comment type="function">
    <text evidence="7">Mechanosensitive channel that participates in the regulation of osmotic pressure changes within the cell, opening in response to stretch forces in the membrane lipid bilayer, without the need for other proteins. Contributes to normal resistance to hypoosmotic shock. Forms an ion channel of 1.0 nanosiemens conductance with a slight preference for anions.</text>
</comment>
<keyword evidence="6 7" id="KW-0472">Membrane</keyword>
<dbReference type="PANTHER" id="PTHR30221">
    <property type="entry name" value="SMALL-CONDUCTANCE MECHANOSENSITIVE CHANNEL"/>
    <property type="match status" value="1"/>
</dbReference>
<dbReference type="Gene3D" id="3.30.70.100">
    <property type="match status" value="1"/>
</dbReference>
<dbReference type="InterPro" id="IPR049278">
    <property type="entry name" value="MS_channel_C"/>
</dbReference>
<evidence type="ECO:0000256" key="2">
    <source>
        <dbReference type="ARBA" id="ARBA00008017"/>
    </source>
</evidence>
<dbReference type="Pfam" id="PF21088">
    <property type="entry name" value="MS_channel_1st"/>
    <property type="match status" value="1"/>
</dbReference>
<evidence type="ECO:0000259" key="10">
    <source>
        <dbReference type="Pfam" id="PF21088"/>
    </source>
</evidence>
<feature type="transmembrane region" description="Helical" evidence="7">
    <location>
        <begin position="91"/>
        <end position="113"/>
    </location>
</feature>
<evidence type="ECO:0000256" key="5">
    <source>
        <dbReference type="ARBA" id="ARBA00022989"/>
    </source>
</evidence>
<accession>A0A1S1ML25</accession>
<dbReference type="Proteomes" id="UP000179786">
    <property type="component" value="Unassembled WGS sequence"/>
</dbReference>
<evidence type="ECO:0000313" key="12">
    <source>
        <dbReference type="Proteomes" id="UP000179786"/>
    </source>
</evidence>
<dbReference type="InterPro" id="IPR006685">
    <property type="entry name" value="MscS_channel_2nd"/>
</dbReference>
<comment type="caution">
    <text evidence="7">Lacks conserved residue(s) required for the propagation of feature annotation.</text>
</comment>
<sequence>MDILSLEKFWQLIHEKVEAWVELSIKNVPNLIVAIIIFVLFLFLSSLIAKWSLKLLKRASNSVQVAGLLAAIIKLIVIAIGFFFALDIMGLSGAVASLLAGAGIIGLAIGFAFQDMTENLIAGVVMGIRKPFRVGDIVETSDTFGTVKQINLRNTLIENFYGQLHIIPNKMLFKHDLKNYSSTGKRRIEVAVGISYADDIDKARDVIEKAINEHEFVINKQETAVYASHFGDSAINLLVWFWIAYPGNGNFMDIRHKAIVTINKALNENDILIPFPIRTLDFNAKGGKTLQDMQKHDE</sequence>
<dbReference type="OrthoDB" id="9799209at2"/>
<evidence type="ECO:0000256" key="7">
    <source>
        <dbReference type="RuleBase" id="RU369025"/>
    </source>
</evidence>
<comment type="subunit">
    <text evidence="7">Homoheptamer.</text>
</comment>
<dbReference type="GO" id="GO:0008381">
    <property type="term" value="F:mechanosensitive monoatomic ion channel activity"/>
    <property type="evidence" value="ECO:0007669"/>
    <property type="project" value="InterPro"/>
</dbReference>
<feature type="transmembrane region" description="Helical" evidence="7">
    <location>
        <begin position="65"/>
        <end position="85"/>
    </location>
</feature>
<evidence type="ECO:0000256" key="1">
    <source>
        <dbReference type="ARBA" id="ARBA00004651"/>
    </source>
</evidence>
<dbReference type="InterPro" id="IPR045275">
    <property type="entry name" value="MscS_archaea/bacteria_type"/>
</dbReference>
<comment type="similarity">
    <text evidence="2 7">Belongs to the MscS (TC 1.A.23) family.</text>
</comment>
<gene>
    <name evidence="11" type="ORF">BET10_17820</name>
</gene>
<comment type="subcellular location">
    <subcellularLocation>
        <location evidence="7">Cell inner membrane</location>
        <topology evidence="7">Multi-pass membrane protein</topology>
    </subcellularLocation>
    <subcellularLocation>
        <location evidence="1">Cell membrane</location>
        <topology evidence="1">Multi-pass membrane protein</topology>
    </subcellularLocation>
</comment>
<reference evidence="11 12" key="1">
    <citation type="submission" date="2016-09" db="EMBL/GenBank/DDBJ databases">
        <title>Pseudoalteromonas amylolytica sp. nov., isolated from the surface seawater.</title>
        <authorList>
            <person name="Wu Y.-H."/>
            <person name="Cheng H."/>
            <person name="Jin X.-B."/>
            <person name="Wang C.-S."/>
            <person name="Xu X.-W."/>
        </authorList>
    </citation>
    <scope>NUCLEOTIDE SEQUENCE [LARGE SCALE GENOMIC DNA]</scope>
    <source>
        <strain evidence="11 12">JW1</strain>
    </source>
</reference>
<dbReference type="InterPro" id="IPR023408">
    <property type="entry name" value="MscS_beta-dom_sf"/>
</dbReference>
<dbReference type="InterPro" id="IPR049142">
    <property type="entry name" value="MS_channel_1st"/>
</dbReference>
<keyword evidence="3" id="KW-1003">Cell membrane</keyword>
<evidence type="ECO:0000256" key="4">
    <source>
        <dbReference type="ARBA" id="ARBA00022692"/>
    </source>
</evidence>
<dbReference type="RefSeq" id="WP_070986599.1">
    <property type="nucleotide sequence ID" value="NZ_MKJU01000030.1"/>
</dbReference>
<evidence type="ECO:0000313" key="11">
    <source>
        <dbReference type="EMBL" id="OHU88687.1"/>
    </source>
</evidence>
<evidence type="ECO:0000256" key="6">
    <source>
        <dbReference type="ARBA" id="ARBA00023136"/>
    </source>
</evidence>
<keyword evidence="7" id="KW-0406">Ion transport</keyword>
<feature type="domain" description="Mechanosensitive ion channel transmembrane helices 2/3" evidence="10">
    <location>
        <begin position="72"/>
        <end position="114"/>
    </location>
</feature>
<feature type="domain" description="Mechanosensitive ion channel MscS C-terminal" evidence="9">
    <location>
        <begin position="188"/>
        <end position="271"/>
    </location>
</feature>
<keyword evidence="7" id="KW-0997">Cell inner membrane</keyword>
<name>A0A1S1ML25_9GAMM</name>
<dbReference type="SUPFAM" id="SSF82689">
    <property type="entry name" value="Mechanosensitive channel protein MscS (YggB), C-terminal domain"/>
    <property type="match status" value="1"/>
</dbReference>
<dbReference type="AlphaFoldDB" id="A0A1S1ML25"/>
<dbReference type="STRING" id="1859457.BET10_17820"/>
<dbReference type="SUPFAM" id="SSF82861">
    <property type="entry name" value="Mechanosensitive channel protein MscS (YggB), transmembrane region"/>
    <property type="match status" value="1"/>
</dbReference>
<dbReference type="Gene3D" id="1.10.287.1260">
    <property type="match status" value="1"/>
</dbReference>
<dbReference type="Pfam" id="PF00924">
    <property type="entry name" value="MS_channel_2nd"/>
    <property type="match status" value="1"/>
</dbReference>
<evidence type="ECO:0000256" key="3">
    <source>
        <dbReference type="ARBA" id="ARBA00022475"/>
    </source>
</evidence>
<feature type="domain" description="Mechanosensitive ion channel MscS" evidence="8">
    <location>
        <begin position="115"/>
        <end position="181"/>
    </location>
</feature>
<dbReference type="InterPro" id="IPR010920">
    <property type="entry name" value="LSM_dom_sf"/>
</dbReference>
<dbReference type="Pfam" id="PF21082">
    <property type="entry name" value="MS_channel_3rd"/>
    <property type="match status" value="1"/>
</dbReference>
<dbReference type="InterPro" id="IPR011066">
    <property type="entry name" value="MscS_channel_C_sf"/>
</dbReference>